<evidence type="ECO:0000256" key="2">
    <source>
        <dbReference type="PROSITE-ProRule" id="PRU00591"/>
    </source>
</evidence>
<evidence type="ECO:0000313" key="5">
    <source>
        <dbReference type="Proteomes" id="UP000587880"/>
    </source>
</evidence>
<name>A0A7X9SM05_CLOBE</name>
<dbReference type="InterPro" id="IPR018337">
    <property type="entry name" value="Cell_wall/Cho-bd_repeat"/>
</dbReference>
<keyword evidence="3" id="KW-0732">Signal</keyword>
<proteinExistence type="predicted"/>
<protein>
    <submittedName>
        <fullName evidence="4">Cell wall-binding protein</fullName>
    </submittedName>
</protein>
<accession>A0A7X9SM05</accession>
<organism evidence="4 5">
    <name type="scientific">Clostridium beijerinckii</name>
    <name type="common">Clostridium MP</name>
    <dbReference type="NCBI Taxonomy" id="1520"/>
    <lineage>
        <taxon>Bacteria</taxon>
        <taxon>Bacillati</taxon>
        <taxon>Bacillota</taxon>
        <taxon>Clostridia</taxon>
        <taxon>Eubacteriales</taxon>
        <taxon>Clostridiaceae</taxon>
        <taxon>Clostridium</taxon>
    </lineage>
</organism>
<dbReference type="Pfam" id="PF19127">
    <property type="entry name" value="Choline_bind_3"/>
    <property type="match status" value="1"/>
</dbReference>
<dbReference type="Proteomes" id="UP000587880">
    <property type="component" value="Unassembled WGS sequence"/>
</dbReference>
<dbReference type="SUPFAM" id="SSF69360">
    <property type="entry name" value="Cell wall binding repeat"/>
    <property type="match status" value="1"/>
</dbReference>
<evidence type="ECO:0000256" key="3">
    <source>
        <dbReference type="SAM" id="SignalP"/>
    </source>
</evidence>
<dbReference type="Gene3D" id="2.10.270.10">
    <property type="entry name" value="Cholin Binding"/>
    <property type="match status" value="2"/>
</dbReference>
<gene>
    <name evidence="4" type="ORF">HF849_06255</name>
</gene>
<feature type="signal peptide" evidence="3">
    <location>
        <begin position="1"/>
        <end position="25"/>
    </location>
</feature>
<evidence type="ECO:0000256" key="1">
    <source>
        <dbReference type="ARBA" id="ARBA00022737"/>
    </source>
</evidence>
<keyword evidence="1" id="KW-0677">Repeat</keyword>
<dbReference type="AlphaFoldDB" id="A0A7X9SM05"/>
<dbReference type="RefSeq" id="WP_168981431.1">
    <property type="nucleotide sequence ID" value="NZ_JABAGD010000008.1"/>
</dbReference>
<feature type="repeat" description="Cell wall-binding" evidence="2">
    <location>
        <begin position="82"/>
        <end position="101"/>
    </location>
</feature>
<reference evidence="4 5" key="1">
    <citation type="submission" date="2020-04" db="EMBL/GenBank/DDBJ databases">
        <authorList>
            <person name="Hitch T.C.A."/>
            <person name="Wylensek D."/>
            <person name="Clavel T."/>
        </authorList>
    </citation>
    <scope>NUCLEOTIDE SEQUENCE [LARGE SCALE GENOMIC DNA]</scope>
    <source>
        <strain evidence="4 5">WB01_NA02</strain>
    </source>
</reference>
<feature type="chain" id="PRO_5031107136" evidence="3">
    <location>
        <begin position="26"/>
        <end position="231"/>
    </location>
</feature>
<evidence type="ECO:0000313" key="4">
    <source>
        <dbReference type="EMBL" id="NMF04365.1"/>
    </source>
</evidence>
<dbReference type="EMBL" id="JABAGD010000008">
    <property type="protein sequence ID" value="NMF04365.1"/>
    <property type="molecule type" value="Genomic_DNA"/>
</dbReference>
<dbReference type="Pfam" id="PF01473">
    <property type="entry name" value="Choline_bind_1"/>
    <property type="match status" value="1"/>
</dbReference>
<dbReference type="PROSITE" id="PS51170">
    <property type="entry name" value="CW"/>
    <property type="match status" value="2"/>
</dbReference>
<feature type="repeat" description="Cell wall-binding" evidence="2">
    <location>
        <begin position="44"/>
        <end position="63"/>
    </location>
</feature>
<sequence length="231" mass="26069">MKNKLIASLLCGLLSIGIFPIGASAEWIQNSDNSWIWTENGFKSFGWKQIDGKWYYFNNGRMQTGWLNIGYNYYLGNDGIMKTGWVSIDGAWYYFNTSGVLATDTVVEGYYVDSKGVMQPKEKQKVLVDNKYVKITYLGADKNSSYFKKVSLQVENKSNQNLIIQTRNVSVDGKMIYGIYSPNVTPGKIDTSGITFNGNDITTAFNQVEGKFAIITSNYKTLEEENFSIDL</sequence>
<comment type="caution">
    <text evidence="4">The sequence shown here is derived from an EMBL/GenBank/DDBJ whole genome shotgun (WGS) entry which is preliminary data.</text>
</comment>